<proteinExistence type="predicted"/>
<reference evidence="1" key="1">
    <citation type="submission" date="2021-02" db="EMBL/GenBank/DDBJ databases">
        <title>Genome-Resolved Metagenomics of a Microbial Community Performing Photosynthetic Biological Nutrient Removal.</title>
        <authorList>
            <person name="Mcdaniel E.A."/>
        </authorList>
    </citation>
    <scope>NUCLEOTIDE SEQUENCE</scope>
    <source>
        <strain evidence="1">UWPOB_OBS1</strain>
    </source>
</reference>
<dbReference type="Proteomes" id="UP000664277">
    <property type="component" value="Unassembled WGS sequence"/>
</dbReference>
<dbReference type="PANTHER" id="PTHR43546:SF8">
    <property type="entry name" value="METALLO-BETA-LACTAMASE DOMAIN-CONTAINING PROTEIN"/>
    <property type="match status" value="1"/>
</dbReference>
<evidence type="ECO:0000313" key="1">
    <source>
        <dbReference type="EMBL" id="MBN8660449.1"/>
    </source>
</evidence>
<dbReference type="PANTHER" id="PTHR43546">
    <property type="entry name" value="UPF0173 METAL-DEPENDENT HYDROLASE MJ1163-RELATED"/>
    <property type="match status" value="1"/>
</dbReference>
<dbReference type="SUPFAM" id="SSF56281">
    <property type="entry name" value="Metallo-hydrolase/oxidoreductase"/>
    <property type="match status" value="1"/>
</dbReference>
<sequence length="240" mass="26753">MNLTFLGHSAFCIEVGGLVVYTDPYIQAPVDISRLPKADLVLFSVGHFDHGALMARELFERWDCTFVGPRALIQWMARKYKRKIPANRLIAIEHNETINFKGLEITAVPAHRPLNRLGKTILTLFARSSAPGKPVNGYYFSGFYHGGATKYSPLIAQALHGKKIHTALLPIGGKYATATPAEALKIAEEVNCKRLVPMHWQPLKEQVFFRYQSSDLVKLARSSDSKVEVRALAIGELLPL</sequence>
<dbReference type="InterPro" id="IPR036866">
    <property type="entry name" value="RibonucZ/Hydroxyglut_hydro"/>
</dbReference>
<gene>
    <name evidence="1" type="ORF">J0M35_08820</name>
</gene>
<name>A0A8J7P7C1_9BACT</name>
<dbReference type="Pfam" id="PF13483">
    <property type="entry name" value="Lactamase_B_3"/>
    <property type="match status" value="1"/>
</dbReference>
<evidence type="ECO:0000313" key="2">
    <source>
        <dbReference type="Proteomes" id="UP000664277"/>
    </source>
</evidence>
<dbReference type="EMBL" id="JAFLCK010000010">
    <property type="protein sequence ID" value="MBN8660449.1"/>
    <property type="molecule type" value="Genomic_DNA"/>
</dbReference>
<dbReference type="Gene3D" id="3.60.15.10">
    <property type="entry name" value="Ribonuclease Z/Hydroxyacylglutathione hydrolase-like"/>
    <property type="match status" value="1"/>
</dbReference>
<dbReference type="InterPro" id="IPR050114">
    <property type="entry name" value="UPF0173_UPF0282_UlaG_hydrolase"/>
</dbReference>
<dbReference type="AlphaFoldDB" id="A0A8J7P7C1"/>
<organism evidence="1 2">
    <name type="scientific">Candidatus Obscuribacter phosphatis</name>
    <dbReference type="NCBI Taxonomy" id="1906157"/>
    <lineage>
        <taxon>Bacteria</taxon>
        <taxon>Bacillati</taxon>
        <taxon>Candidatus Melainabacteria</taxon>
        <taxon>Candidatus Obscuribacterales</taxon>
        <taxon>Candidatus Obscuribacteraceae</taxon>
        <taxon>Candidatus Obscuribacter</taxon>
    </lineage>
</organism>
<protein>
    <submittedName>
        <fullName evidence="1">MBL fold metallo-hydrolase</fullName>
    </submittedName>
</protein>
<accession>A0A8J7P7C1</accession>
<comment type="caution">
    <text evidence="1">The sequence shown here is derived from an EMBL/GenBank/DDBJ whole genome shotgun (WGS) entry which is preliminary data.</text>
</comment>